<dbReference type="OrthoDB" id="1461560at2759"/>
<proteinExistence type="predicted"/>
<sequence length="280" mass="31332">MVSMDPFPPDVESPHSGGTPLEKQSSSWHKEHTSDASSTDCETIKIINGEASIQIPSAILADPNLLWKSFYWHVSDVLLVVNEWSLATASADPDLTGMPMLVDLKGVPSHLFSRKGIKCLAGATVCFVKLHPTTKKCVRFDVVRVLVEVNLQKPLVERISSLEVDGSKVTVEVSYLWLPQRCATCKKWGHKGGDSDQDTETMANKRLPLGLLKNSTEVRWMESIRRRRKFQFLIGILEMQRRNGEMLGILCKRLNVHPSQGTTGSLLLWSLLLVSNLWQT</sequence>
<reference evidence="2 3" key="1">
    <citation type="submission" date="2020-02" db="EMBL/GenBank/DDBJ databases">
        <authorList>
            <person name="Ma Q."/>
            <person name="Huang Y."/>
            <person name="Song X."/>
            <person name="Pei D."/>
        </authorList>
    </citation>
    <scope>NUCLEOTIDE SEQUENCE [LARGE SCALE GENOMIC DNA]</scope>
    <source>
        <strain evidence="2">Sxm20200214</strain>
        <tissue evidence="2">Leaf</tissue>
    </source>
</reference>
<evidence type="ECO:0000313" key="2">
    <source>
        <dbReference type="EMBL" id="KAG2307339.1"/>
    </source>
</evidence>
<dbReference type="Proteomes" id="UP000886595">
    <property type="component" value="Unassembled WGS sequence"/>
</dbReference>
<dbReference type="AlphaFoldDB" id="A0A8X7SHV4"/>
<feature type="region of interest" description="Disordered" evidence="1">
    <location>
        <begin position="1"/>
        <end position="36"/>
    </location>
</feature>
<protein>
    <recommendedName>
        <fullName evidence="4">DUF4283 domain-containing protein</fullName>
    </recommendedName>
</protein>
<name>A0A8X7SHV4_BRACI</name>
<evidence type="ECO:0000256" key="1">
    <source>
        <dbReference type="SAM" id="MobiDB-lite"/>
    </source>
</evidence>
<feature type="compositionally biased region" description="Pro residues" evidence="1">
    <location>
        <begin position="1"/>
        <end position="11"/>
    </location>
</feature>
<gene>
    <name evidence="2" type="ORF">Bca52824_027087</name>
</gene>
<evidence type="ECO:0008006" key="4">
    <source>
        <dbReference type="Google" id="ProtNLM"/>
    </source>
</evidence>
<evidence type="ECO:0000313" key="3">
    <source>
        <dbReference type="Proteomes" id="UP000886595"/>
    </source>
</evidence>
<organism evidence="2 3">
    <name type="scientific">Brassica carinata</name>
    <name type="common">Ethiopian mustard</name>
    <name type="synonym">Abyssinian cabbage</name>
    <dbReference type="NCBI Taxonomy" id="52824"/>
    <lineage>
        <taxon>Eukaryota</taxon>
        <taxon>Viridiplantae</taxon>
        <taxon>Streptophyta</taxon>
        <taxon>Embryophyta</taxon>
        <taxon>Tracheophyta</taxon>
        <taxon>Spermatophyta</taxon>
        <taxon>Magnoliopsida</taxon>
        <taxon>eudicotyledons</taxon>
        <taxon>Gunneridae</taxon>
        <taxon>Pentapetalae</taxon>
        <taxon>rosids</taxon>
        <taxon>malvids</taxon>
        <taxon>Brassicales</taxon>
        <taxon>Brassicaceae</taxon>
        <taxon>Brassiceae</taxon>
        <taxon>Brassica</taxon>
    </lineage>
</organism>
<dbReference type="PANTHER" id="PTHR31286">
    <property type="entry name" value="GLYCINE-RICH CELL WALL STRUCTURAL PROTEIN 1.8-LIKE"/>
    <property type="match status" value="1"/>
</dbReference>
<dbReference type="InterPro" id="IPR040256">
    <property type="entry name" value="At4g02000-like"/>
</dbReference>
<dbReference type="EMBL" id="JAAMPC010000006">
    <property type="protein sequence ID" value="KAG2307339.1"/>
    <property type="molecule type" value="Genomic_DNA"/>
</dbReference>
<dbReference type="PANTHER" id="PTHR31286:SF148">
    <property type="entry name" value="DUF4283 DOMAIN-CONTAINING PROTEIN"/>
    <property type="match status" value="1"/>
</dbReference>
<comment type="caution">
    <text evidence="2">The sequence shown here is derived from an EMBL/GenBank/DDBJ whole genome shotgun (WGS) entry which is preliminary data.</text>
</comment>
<accession>A0A8X7SHV4</accession>
<keyword evidence="3" id="KW-1185">Reference proteome</keyword>